<organism evidence="3">
    <name type="scientific">uncultured Cytophagales bacterium</name>
    <dbReference type="NCBI Taxonomy" id="158755"/>
    <lineage>
        <taxon>Bacteria</taxon>
        <taxon>Pseudomonadati</taxon>
        <taxon>Bacteroidota</taxon>
        <taxon>Sphingobacteriia</taxon>
        <taxon>Sphingobacteriales</taxon>
        <taxon>environmental samples</taxon>
    </lineage>
</organism>
<gene>
    <name evidence="3" type="ORF">AVDCRST_MAG56-300</name>
</gene>
<protein>
    <recommendedName>
        <fullName evidence="2">DUF6852 domain-containing protein</fullName>
    </recommendedName>
</protein>
<evidence type="ECO:0000259" key="2">
    <source>
        <dbReference type="Pfam" id="PF21186"/>
    </source>
</evidence>
<feature type="domain" description="DUF6852" evidence="2">
    <location>
        <begin position="2"/>
        <end position="32"/>
    </location>
</feature>
<dbReference type="InterPro" id="IPR049280">
    <property type="entry name" value="DUF6852"/>
</dbReference>
<accession>A0A6J4HB89</accession>
<dbReference type="Pfam" id="PF21186">
    <property type="entry name" value="DUF6852"/>
    <property type="match status" value="1"/>
</dbReference>
<reference evidence="3" key="1">
    <citation type="submission" date="2020-02" db="EMBL/GenBank/DDBJ databases">
        <authorList>
            <person name="Meier V. D."/>
        </authorList>
    </citation>
    <scope>NUCLEOTIDE SEQUENCE</scope>
    <source>
        <strain evidence="3">AVDCRST_MAG56</strain>
    </source>
</reference>
<sequence>MADFMAEVLPEYDRDRVYPSDMKKLVLWYSLLVNHLPEFFQAPAEGEATDTAPAAPEASTTTEPGEEQKG</sequence>
<evidence type="ECO:0000256" key="1">
    <source>
        <dbReference type="SAM" id="MobiDB-lite"/>
    </source>
</evidence>
<proteinExistence type="predicted"/>
<feature type="region of interest" description="Disordered" evidence="1">
    <location>
        <begin position="44"/>
        <end position="70"/>
    </location>
</feature>
<feature type="compositionally biased region" description="Low complexity" evidence="1">
    <location>
        <begin position="44"/>
        <end position="63"/>
    </location>
</feature>
<dbReference type="InterPro" id="IPR049281">
    <property type="entry name" value="BVU_3817-like_C_sf"/>
</dbReference>
<evidence type="ECO:0000313" key="3">
    <source>
        <dbReference type="EMBL" id="CAA9218306.1"/>
    </source>
</evidence>
<dbReference type="AlphaFoldDB" id="A0A6J4HB89"/>
<dbReference type="Gene3D" id="1.10.10.1650">
    <property type="match status" value="1"/>
</dbReference>
<dbReference type="EMBL" id="CADCTQ010000029">
    <property type="protein sequence ID" value="CAA9218306.1"/>
    <property type="molecule type" value="Genomic_DNA"/>
</dbReference>
<name>A0A6J4HB89_9SPHI</name>